<dbReference type="InterPro" id="IPR004014">
    <property type="entry name" value="ATPase_P-typ_cation-transptr_N"/>
</dbReference>
<dbReference type="AlphaFoldDB" id="A0A0L6ZE57"/>
<evidence type="ECO:0000256" key="9">
    <source>
        <dbReference type="SAM" id="Phobius"/>
    </source>
</evidence>
<dbReference type="GO" id="GO:0006883">
    <property type="term" value="P:intracellular sodium ion homeostasis"/>
    <property type="evidence" value="ECO:0007669"/>
    <property type="project" value="TreeGrafter"/>
</dbReference>
<accession>A0A0L6ZE57</accession>
<sequence length="863" mass="98283">MKTFYNLSWNEVIKELNSDVIYGLSDEMVEQRRKDFGDNKTIEVNNKGFIRIFIKQLLKFYSIVGIIICLGLFYFKELNISIIILSIIIFCSILYAFKEYRKEEKLNQLRSITPKKAVVVRNKRTSTLNTDEIVVGDIVYLEKGDIVPADIRLIECNCLKVKESAITGDKEIIDKYETKIEDREISLSEMKNIVFKSSFIIEGDAKGIVINVGDNTEIGMITKSLLEDNLTVNVLEESISKIANSLTRLFILWAVLFSAYSYSVKDSIQATLKLISLSYFIIVPLEILLSVGFISFIINKVKHNEGIQLEGLSTMKLLSDIDVMIFDKIGFLTEEKMYVNNFFTNGKLFEVNSIDIEENMDNIDRIIKIGLACNDAKINSEDEFSKGTLIEKAIIKQGMDLGINKKAVDLEQPRVFQIPYDVDKRIRTTLNKIDDKYRASIVGSVDKLLERCTHVMRNGIEVEISLKDIEEIKNADLKLSMNYLHAIAFAYRNFSYEPSVNENIESNLVFVGLIGFYNPIHENIQGYIRYCKALAIKPVIITEDNKIVATVLGERIKVLNKNDLVLSGVELDNMEEDEIEKYVERVGVYSRISSQNKLKIVESFKRLGYKTIVTGDRFTDLPSFKMADLGIAVGTECTNMAKKLSDIYVNEKGLNKILNLMNEGRKAVLSIKHIITFNLVIAIIEMMFIILANTLSHNSIKSDVIILTNFIILAFSSLLIFSEHNNIIGNRNEKLEIDKNILGKYTTGMIIYIAAVIIEMVVALYFGINKNTALGEMNASILISLSPIIFSMYFVEIKKLLKSKMSTIFLIINFIVFSGFFALIYMNNQINLSNIIWDLKLIIPMIIIQIIIVAFTKELDKKY</sequence>
<dbReference type="SUPFAM" id="SSF81660">
    <property type="entry name" value="Metal cation-transporting ATPase, ATP-binding domain N"/>
    <property type="match status" value="1"/>
</dbReference>
<keyword evidence="8 9" id="KW-0472">Membrane</keyword>
<dbReference type="RefSeq" id="WP_052219984.1">
    <property type="nucleotide sequence ID" value="NZ_LHUR01000010.1"/>
</dbReference>
<feature type="transmembrane region" description="Helical" evidence="9">
    <location>
        <begin position="832"/>
        <end position="855"/>
    </location>
</feature>
<dbReference type="PATRIC" id="fig|1121318.3.peg.390"/>
<dbReference type="EC" id="3.6.3.8" evidence="11"/>
<dbReference type="GO" id="GO:0036376">
    <property type="term" value="P:sodium ion export across plasma membrane"/>
    <property type="evidence" value="ECO:0007669"/>
    <property type="project" value="TreeGrafter"/>
</dbReference>
<dbReference type="InterPro" id="IPR050510">
    <property type="entry name" value="Cation_transp_ATPase_P-type"/>
</dbReference>
<proteinExistence type="inferred from homology"/>
<comment type="subcellular location">
    <subcellularLocation>
        <location evidence="1">Cell membrane</location>
        <topology evidence="1">Multi-pass membrane protein</topology>
    </subcellularLocation>
</comment>
<feature type="transmembrane region" description="Helical" evidence="9">
    <location>
        <begin position="807"/>
        <end position="826"/>
    </location>
</feature>
<protein>
    <submittedName>
        <fullName evidence="11">Calcium-transporting ATPase 1</fullName>
        <ecNumber evidence="11">3.6.3.8</ecNumber>
    </submittedName>
</protein>
<dbReference type="GO" id="GO:0005886">
    <property type="term" value="C:plasma membrane"/>
    <property type="evidence" value="ECO:0007669"/>
    <property type="project" value="UniProtKB-SubCell"/>
</dbReference>
<feature type="transmembrane region" description="Helical" evidence="9">
    <location>
        <begin position="246"/>
        <end position="264"/>
    </location>
</feature>
<evidence type="ECO:0000259" key="10">
    <source>
        <dbReference type="SMART" id="SM00831"/>
    </source>
</evidence>
<evidence type="ECO:0000256" key="8">
    <source>
        <dbReference type="ARBA" id="ARBA00023136"/>
    </source>
</evidence>
<dbReference type="Gene3D" id="3.40.1110.10">
    <property type="entry name" value="Calcium-transporting ATPase, cytoplasmic domain N"/>
    <property type="match status" value="1"/>
</dbReference>
<evidence type="ECO:0000256" key="5">
    <source>
        <dbReference type="ARBA" id="ARBA00022741"/>
    </source>
</evidence>
<keyword evidence="11" id="KW-0378">Hydrolase</keyword>
<dbReference type="Gene3D" id="1.20.1110.10">
    <property type="entry name" value="Calcium-transporting ATPase, transmembrane domain"/>
    <property type="match status" value="1"/>
</dbReference>
<dbReference type="GO" id="GO:0005524">
    <property type="term" value="F:ATP binding"/>
    <property type="evidence" value="ECO:0007669"/>
    <property type="project" value="UniProtKB-KW"/>
</dbReference>
<dbReference type="Proteomes" id="UP000037043">
    <property type="component" value="Unassembled WGS sequence"/>
</dbReference>
<keyword evidence="7 9" id="KW-1133">Transmembrane helix</keyword>
<feature type="transmembrane region" description="Helical" evidence="9">
    <location>
        <begin position="674"/>
        <end position="692"/>
    </location>
</feature>
<organism evidence="11 12">
    <name type="scientific">Clostridium homopropionicum DSM 5847</name>
    <dbReference type="NCBI Taxonomy" id="1121318"/>
    <lineage>
        <taxon>Bacteria</taxon>
        <taxon>Bacillati</taxon>
        <taxon>Bacillota</taxon>
        <taxon>Clostridia</taxon>
        <taxon>Eubacteriales</taxon>
        <taxon>Clostridiaceae</taxon>
        <taxon>Clostridium</taxon>
    </lineage>
</organism>
<dbReference type="SUPFAM" id="SSF81653">
    <property type="entry name" value="Calcium ATPase, transduction domain A"/>
    <property type="match status" value="1"/>
</dbReference>
<dbReference type="PANTHER" id="PTHR43294">
    <property type="entry name" value="SODIUM/POTASSIUM-TRANSPORTING ATPASE SUBUNIT ALPHA"/>
    <property type="match status" value="1"/>
</dbReference>
<keyword evidence="5" id="KW-0547">Nucleotide-binding</keyword>
<reference evidence="12" key="1">
    <citation type="submission" date="2015-08" db="EMBL/GenBank/DDBJ databases">
        <title>Genome sequence of the strict anaerobe Clostridium homopropionicum LuHBu1 (DSM 5847T).</title>
        <authorList>
            <person name="Poehlein A."/>
            <person name="Beck M."/>
            <person name="Schiel-Bengelsdorf B."/>
            <person name="Bengelsdorf F.R."/>
            <person name="Daniel R."/>
            <person name="Duerre P."/>
        </authorList>
    </citation>
    <scope>NUCLEOTIDE SEQUENCE [LARGE SCALE GENOMIC DNA]</scope>
    <source>
        <strain evidence="12">DSM 5847</strain>
    </source>
</reference>
<dbReference type="STRING" id="36844.SAMN04488501_107131"/>
<dbReference type="PRINTS" id="PR00119">
    <property type="entry name" value="CATATPASE"/>
</dbReference>
<dbReference type="GO" id="GO:0005391">
    <property type="term" value="F:P-type sodium:potassium-exchanging transporter activity"/>
    <property type="evidence" value="ECO:0007669"/>
    <property type="project" value="TreeGrafter"/>
</dbReference>
<feature type="transmembrane region" description="Helical" evidence="9">
    <location>
        <begin position="80"/>
        <end position="97"/>
    </location>
</feature>
<dbReference type="SMART" id="SM00831">
    <property type="entry name" value="Cation_ATPase_N"/>
    <property type="match status" value="1"/>
</dbReference>
<dbReference type="GO" id="GO:0016887">
    <property type="term" value="F:ATP hydrolysis activity"/>
    <property type="evidence" value="ECO:0007669"/>
    <property type="project" value="InterPro"/>
</dbReference>
<keyword evidence="4 9" id="KW-0812">Transmembrane</keyword>
<dbReference type="GO" id="GO:1990573">
    <property type="term" value="P:potassium ion import across plasma membrane"/>
    <property type="evidence" value="ECO:0007669"/>
    <property type="project" value="TreeGrafter"/>
</dbReference>
<dbReference type="Pfam" id="PF00690">
    <property type="entry name" value="Cation_ATPase_N"/>
    <property type="match status" value="1"/>
</dbReference>
<dbReference type="NCBIfam" id="TIGR01494">
    <property type="entry name" value="ATPase_P-type"/>
    <property type="match status" value="1"/>
</dbReference>
<dbReference type="Pfam" id="PF13246">
    <property type="entry name" value="Cation_ATPase"/>
    <property type="match status" value="1"/>
</dbReference>
<gene>
    <name evidence="11" type="ORF">CLHOM_03850</name>
</gene>
<dbReference type="InterPro" id="IPR023298">
    <property type="entry name" value="ATPase_P-typ_TM_dom_sf"/>
</dbReference>
<feature type="transmembrane region" description="Helical" evidence="9">
    <location>
        <begin position="57"/>
        <end position="74"/>
    </location>
</feature>
<evidence type="ECO:0000313" key="11">
    <source>
        <dbReference type="EMBL" id="KOA21255.1"/>
    </source>
</evidence>
<dbReference type="InterPro" id="IPR023214">
    <property type="entry name" value="HAD_sf"/>
</dbReference>
<dbReference type="Gene3D" id="2.70.150.10">
    <property type="entry name" value="Calcium-transporting ATPase, cytoplasmic transduction domain A"/>
    <property type="match status" value="1"/>
</dbReference>
<dbReference type="SUPFAM" id="SSF56784">
    <property type="entry name" value="HAD-like"/>
    <property type="match status" value="1"/>
</dbReference>
<evidence type="ECO:0000256" key="3">
    <source>
        <dbReference type="ARBA" id="ARBA00022475"/>
    </source>
</evidence>
<dbReference type="GO" id="GO:1902600">
    <property type="term" value="P:proton transmembrane transport"/>
    <property type="evidence" value="ECO:0007669"/>
    <property type="project" value="TreeGrafter"/>
</dbReference>
<dbReference type="InterPro" id="IPR001757">
    <property type="entry name" value="P_typ_ATPase"/>
</dbReference>
<evidence type="ECO:0000256" key="2">
    <source>
        <dbReference type="ARBA" id="ARBA00005675"/>
    </source>
</evidence>
<keyword evidence="3" id="KW-1003">Cell membrane</keyword>
<dbReference type="InterPro" id="IPR008250">
    <property type="entry name" value="ATPase_P-typ_transduc_dom_A_sf"/>
</dbReference>
<evidence type="ECO:0000256" key="1">
    <source>
        <dbReference type="ARBA" id="ARBA00004651"/>
    </source>
</evidence>
<dbReference type="InterPro" id="IPR023299">
    <property type="entry name" value="ATPase_P-typ_cyto_dom_N"/>
</dbReference>
<feature type="transmembrane region" description="Helical" evidence="9">
    <location>
        <begin position="777"/>
        <end position="795"/>
    </location>
</feature>
<evidence type="ECO:0000256" key="4">
    <source>
        <dbReference type="ARBA" id="ARBA00022692"/>
    </source>
</evidence>
<dbReference type="InterPro" id="IPR059000">
    <property type="entry name" value="ATPase_P-type_domA"/>
</dbReference>
<dbReference type="InterPro" id="IPR036412">
    <property type="entry name" value="HAD-like_sf"/>
</dbReference>
<dbReference type="Gene3D" id="3.40.50.1000">
    <property type="entry name" value="HAD superfamily/HAD-like"/>
    <property type="match status" value="1"/>
</dbReference>
<keyword evidence="6" id="KW-0067">ATP-binding</keyword>
<dbReference type="SUPFAM" id="SSF81665">
    <property type="entry name" value="Calcium ATPase, transmembrane domain M"/>
    <property type="match status" value="1"/>
</dbReference>
<feature type="transmembrane region" description="Helical" evidence="9">
    <location>
        <begin position="276"/>
        <end position="298"/>
    </location>
</feature>
<dbReference type="EMBL" id="LHUR01000010">
    <property type="protein sequence ID" value="KOA21255.1"/>
    <property type="molecule type" value="Genomic_DNA"/>
</dbReference>
<keyword evidence="12" id="KW-1185">Reference proteome</keyword>
<evidence type="ECO:0000256" key="7">
    <source>
        <dbReference type="ARBA" id="ARBA00022989"/>
    </source>
</evidence>
<dbReference type="PANTHER" id="PTHR43294:SF21">
    <property type="entry name" value="CATION TRANSPORTING ATPASE"/>
    <property type="match status" value="1"/>
</dbReference>
<evidence type="ECO:0000313" key="12">
    <source>
        <dbReference type="Proteomes" id="UP000037043"/>
    </source>
</evidence>
<name>A0A0L6ZE57_9CLOT</name>
<dbReference type="GO" id="GO:0030007">
    <property type="term" value="P:intracellular potassium ion homeostasis"/>
    <property type="evidence" value="ECO:0007669"/>
    <property type="project" value="TreeGrafter"/>
</dbReference>
<comment type="similarity">
    <text evidence="2">Belongs to the cation transport ATPase (P-type) (TC 3.A.3) family. Type IIA subfamily.</text>
</comment>
<feature type="transmembrane region" description="Helical" evidence="9">
    <location>
        <begin position="704"/>
        <end position="721"/>
    </location>
</feature>
<evidence type="ECO:0000256" key="6">
    <source>
        <dbReference type="ARBA" id="ARBA00022840"/>
    </source>
</evidence>
<feature type="transmembrane region" description="Helical" evidence="9">
    <location>
        <begin position="742"/>
        <end position="765"/>
    </location>
</feature>
<feature type="domain" description="Cation-transporting P-type ATPase N-terminal" evidence="10">
    <location>
        <begin position="3"/>
        <end position="74"/>
    </location>
</feature>
<dbReference type="Pfam" id="PF00122">
    <property type="entry name" value="E1-E2_ATPase"/>
    <property type="match status" value="1"/>
</dbReference>
<comment type="caution">
    <text evidence="11">The sequence shown here is derived from an EMBL/GenBank/DDBJ whole genome shotgun (WGS) entry which is preliminary data.</text>
</comment>